<gene>
    <name evidence="2" type="ORF">LBAT_1427</name>
</gene>
<evidence type="ECO:0000313" key="2">
    <source>
        <dbReference type="EMBL" id="BAQ57816.1"/>
    </source>
</evidence>
<name>A0A0D6A4X5_9LACO</name>
<dbReference type="RefSeq" id="WP_060459761.1">
    <property type="nucleotide sequence ID" value="NZ_AP014808.1"/>
</dbReference>
<keyword evidence="1" id="KW-0812">Transmembrane</keyword>
<keyword evidence="1" id="KW-1133">Transmembrane helix</keyword>
<dbReference type="InterPro" id="IPR007563">
    <property type="entry name" value="DUF554"/>
</dbReference>
<feature type="transmembrane region" description="Helical" evidence="1">
    <location>
        <begin position="99"/>
        <end position="121"/>
    </location>
</feature>
<dbReference type="PANTHER" id="PTHR36111">
    <property type="entry name" value="INNER MEMBRANE PROTEIN-RELATED"/>
    <property type="match status" value="1"/>
</dbReference>
<dbReference type="Pfam" id="PF04474">
    <property type="entry name" value="DUF554"/>
    <property type="match status" value="1"/>
</dbReference>
<dbReference type="AlphaFoldDB" id="A0A0D6A4X5"/>
<feature type="transmembrane region" description="Helical" evidence="1">
    <location>
        <begin position="127"/>
        <end position="149"/>
    </location>
</feature>
<proteinExistence type="predicted"/>
<feature type="transmembrane region" description="Helical" evidence="1">
    <location>
        <begin position="6"/>
        <end position="21"/>
    </location>
</feature>
<dbReference type="PANTHER" id="PTHR36111:SF2">
    <property type="entry name" value="INNER MEMBRANE PROTEIN"/>
    <property type="match status" value="1"/>
</dbReference>
<evidence type="ECO:0000256" key="1">
    <source>
        <dbReference type="SAM" id="Phobius"/>
    </source>
</evidence>
<feature type="transmembrane region" description="Helical" evidence="1">
    <location>
        <begin position="57"/>
        <end position="79"/>
    </location>
</feature>
<keyword evidence="1" id="KW-0472">Membrane</keyword>
<dbReference type="STRING" id="1600.LBAT_1427"/>
<reference evidence="2 3" key="1">
    <citation type="submission" date="2015-03" db="EMBL/GenBank/DDBJ databases">
        <title>Complete genome sequence of Lactobacillus acetotolerans NBRC 13120.</title>
        <authorList>
            <person name="Toh H."/>
            <person name="Morita H."/>
            <person name="Fujita N."/>
        </authorList>
    </citation>
    <scope>NUCLEOTIDE SEQUENCE [LARGE SCALE GENOMIC DNA]</scope>
    <source>
        <strain evidence="2 3">NBRC 13120</strain>
    </source>
</reference>
<feature type="transmembrane region" description="Helical" evidence="1">
    <location>
        <begin position="179"/>
        <end position="200"/>
    </location>
</feature>
<organism evidence="2 3">
    <name type="scientific">Lactobacillus acetotolerans</name>
    <dbReference type="NCBI Taxonomy" id="1600"/>
    <lineage>
        <taxon>Bacteria</taxon>
        <taxon>Bacillati</taxon>
        <taxon>Bacillota</taxon>
        <taxon>Bacilli</taxon>
        <taxon>Lactobacillales</taxon>
        <taxon>Lactobacillaceae</taxon>
        <taxon>Lactobacillus</taxon>
    </lineage>
</organism>
<evidence type="ECO:0000313" key="3">
    <source>
        <dbReference type="Proteomes" id="UP000035709"/>
    </source>
</evidence>
<dbReference type="PATRIC" id="fig|1600.4.peg.1458"/>
<feature type="transmembrane region" description="Helical" evidence="1">
    <location>
        <begin position="207"/>
        <end position="227"/>
    </location>
</feature>
<keyword evidence="3" id="KW-1185">Reference proteome</keyword>
<dbReference type="EMBL" id="AP014808">
    <property type="protein sequence ID" value="BAQ57816.1"/>
    <property type="molecule type" value="Genomic_DNA"/>
</dbReference>
<sequence>MIGLAANLVGAVIGTVIGCLFKKRGISKCYENALYVAVGLAALGIGIENVTENLPKSHYPVLFIISLVVGALIGTWLNLDKHFTNLISKFGGSKLASAIVSETLLLCIGALSMVGPVMAAIKNDNTMLLTAAALVFVCSIISGAGFGWGMLTVPPILLAWQGGIYLIAKYISADFFTGPVVVEISLVGGFLVIATAFSLLKIKDIKTLDFLPALFIPVIFFIIKNLTGWF</sequence>
<dbReference type="OrthoDB" id="9797976at2"/>
<dbReference type="Proteomes" id="UP000035709">
    <property type="component" value="Chromosome"/>
</dbReference>
<accession>A0A0D6A4X5</accession>
<protein>
    <submittedName>
        <fullName evidence="2">Transport protein</fullName>
    </submittedName>
</protein>
<dbReference type="KEGG" id="lae:LBAT_1427"/>